<dbReference type="SUPFAM" id="SSF52540">
    <property type="entry name" value="P-loop containing nucleoside triphosphate hydrolases"/>
    <property type="match status" value="1"/>
</dbReference>
<dbReference type="Gene3D" id="3.40.50.300">
    <property type="entry name" value="P-loop containing nucleotide triphosphate hydrolases"/>
    <property type="match status" value="1"/>
</dbReference>
<reference evidence="3" key="1">
    <citation type="submission" date="2016-11" db="EMBL/GenBank/DDBJ databases">
        <authorList>
            <person name="Varghese N."/>
            <person name="Submissions S."/>
        </authorList>
    </citation>
    <scope>NUCLEOTIDE SEQUENCE [LARGE SCALE GENOMIC DNA]</scope>
    <source>
        <strain evidence="3">DSM 17539</strain>
    </source>
</reference>
<dbReference type="EMBL" id="FQUX01000002">
    <property type="protein sequence ID" value="SHE91699.1"/>
    <property type="molecule type" value="Genomic_DNA"/>
</dbReference>
<dbReference type="InterPro" id="IPR027417">
    <property type="entry name" value="P-loop_NTPase"/>
</dbReference>
<evidence type="ECO:0000259" key="1">
    <source>
        <dbReference type="Pfam" id="PF13521"/>
    </source>
</evidence>
<evidence type="ECO:0000313" key="3">
    <source>
        <dbReference type="Proteomes" id="UP000184406"/>
    </source>
</evidence>
<dbReference type="InterPro" id="IPR038727">
    <property type="entry name" value="NadR/Ttd14_AAA_dom"/>
</dbReference>
<name>A0A1M4XDM0_9FLAO</name>
<accession>A0A1M4XDM0</accession>
<proteinExistence type="predicted"/>
<gene>
    <name evidence="2" type="ORF">SAMN03080594_10241</name>
</gene>
<sequence length="190" mass="22574">MWLQNFKHRYLNLERIVITGGPSTGKTSIIEKIEREGFFCFSEISREITLEARKQGIPQLFVSDPLLFSQRIMEGRIKQFQAASELDKPIVFYDRGIPDVVAYMDCFGQSYDDHFVESCKNYRYDHVFLLPPWKEIHESDNERYENFEEAERIHTFLEKAYTHYGYKIIDVPKETVEGRVTFILDKLKRL</sequence>
<keyword evidence="3" id="KW-1185">Reference proteome</keyword>
<organism evidence="2 3">
    <name type="scientific">Arenibacter palladensis</name>
    <dbReference type="NCBI Taxonomy" id="237373"/>
    <lineage>
        <taxon>Bacteria</taxon>
        <taxon>Pseudomonadati</taxon>
        <taxon>Bacteroidota</taxon>
        <taxon>Flavobacteriia</taxon>
        <taxon>Flavobacteriales</taxon>
        <taxon>Flavobacteriaceae</taxon>
        <taxon>Arenibacter</taxon>
    </lineage>
</organism>
<protein>
    <submittedName>
        <fullName evidence="2">Predicted ATPase</fullName>
    </submittedName>
</protein>
<feature type="domain" description="NadR/Ttd14 AAA" evidence="1">
    <location>
        <begin position="15"/>
        <end position="179"/>
    </location>
</feature>
<dbReference type="Proteomes" id="UP000184406">
    <property type="component" value="Unassembled WGS sequence"/>
</dbReference>
<evidence type="ECO:0000313" key="2">
    <source>
        <dbReference type="EMBL" id="SHE91699.1"/>
    </source>
</evidence>
<dbReference type="AlphaFoldDB" id="A0A1M4XDM0"/>
<dbReference type="Pfam" id="PF13521">
    <property type="entry name" value="AAA_28"/>
    <property type="match status" value="1"/>
</dbReference>